<dbReference type="Pfam" id="PF13847">
    <property type="entry name" value="Methyltransf_31"/>
    <property type="match status" value="1"/>
</dbReference>
<organism evidence="2 3">
    <name type="scientific">Candidatus Portnoybacteria bacterium RBG_19FT_COMBO_36_7</name>
    <dbReference type="NCBI Taxonomy" id="1801992"/>
    <lineage>
        <taxon>Bacteria</taxon>
        <taxon>Candidatus Portnoyibacteriota</taxon>
    </lineage>
</organism>
<dbReference type="Gene3D" id="3.40.50.150">
    <property type="entry name" value="Vaccinia Virus protein VP39"/>
    <property type="match status" value="1"/>
</dbReference>
<evidence type="ECO:0000313" key="2">
    <source>
        <dbReference type="EMBL" id="OGZ34581.1"/>
    </source>
</evidence>
<dbReference type="Proteomes" id="UP000179099">
    <property type="component" value="Unassembled WGS sequence"/>
</dbReference>
<comment type="caution">
    <text evidence="2">The sequence shown here is derived from an EMBL/GenBank/DDBJ whole genome shotgun (WGS) entry which is preliminary data.</text>
</comment>
<dbReference type="AlphaFoldDB" id="A0A1G2FAJ2"/>
<gene>
    <name evidence="2" type="ORF">A2Y98_02145</name>
</gene>
<accession>A0A1G2FAJ2</accession>
<evidence type="ECO:0000259" key="1">
    <source>
        <dbReference type="Pfam" id="PF13847"/>
    </source>
</evidence>
<protein>
    <submittedName>
        <fullName evidence="2">Methyltransferase type 11</fullName>
    </submittedName>
</protein>
<dbReference type="EMBL" id="MHMW01000006">
    <property type="protein sequence ID" value="OGZ34581.1"/>
    <property type="molecule type" value="Genomic_DNA"/>
</dbReference>
<feature type="domain" description="Methyltransferase" evidence="1">
    <location>
        <begin position="48"/>
        <end position="159"/>
    </location>
</feature>
<dbReference type="STRING" id="1801992.A2Y98_02145"/>
<dbReference type="InterPro" id="IPR029063">
    <property type="entry name" value="SAM-dependent_MTases_sf"/>
</dbReference>
<dbReference type="PANTHER" id="PTHR43861:SF1">
    <property type="entry name" value="TRANS-ACONITATE 2-METHYLTRANSFERASE"/>
    <property type="match status" value="1"/>
</dbReference>
<evidence type="ECO:0000313" key="3">
    <source>
        <dbReference type="Proteomes" id="UP000179099"/>
    </source>
</evidence>
<proteinExistence type="predicted"/>
<reference evidence="2 3" key="1">
    <citation type="journal article" date="2016" name="Nat. Commun.">
        <title>Thousands of microbial genomes shed light on interconnected biogeochemical processes in an aquifer system.</title>
        <authorList>
            <person name="Anantharaman K."/>
            <person name="Brown C.T."/>
            <person name="Hug L.A."/>
            <person name="Sharon I."/>
            <person name="Castelle C.J."/>
            <person name="Probst A.J."/>
            <person name="Thomas B.C."/>
            <person name="Singh A."/>
            <person name="Wilkins M.J."/>
            <person name="Karaoz U."/>
            <person name="Brodie E.L."/>
            <person name="Williams K.H."/>
            <person name="Hubbard S.S."/>
            <person name="Banfield J.F."/>
        </authorList>
    </citation>
    <scope>NUCLEOTIDE SEQUENCE [LARGE SCALE GENOMIC DNA]</scope>
</reference>
<sequence>MGNENKSIHEFDLNLICELHAGMERQGPGSPEMTIKALSFLDNLNKFSRVADLGCGTGGQTMVLAQNITGNITGVDFSPGFINTFNDNAKKLNLQERVNGIVGSMESLSFQKEGFDLIWSEGAIASIGFEKGLNYWKDFLKTDGYIAVTYESWFTDERPVEIEKWWVDNVPEISTIGHNISIMQKAGYSLVAAFTLPEKCWTDNYFIPREAAGKALLKKYAGNKTVEAFIANMKHEAELYSKYKQYYGYVFYIGKKI</sequence>
<dbReference type="CDD" id="cd02440">
    <property type="entry name" value="AdoMet_MTases"/>
    <property type="match status" value="1"/>
</dbReference>
<dbReference type="GO" id="GO:0032259">
    <property type="term" value="P:methylation"/>
    <property type="evidence" value="ECO:0007669"/>
    <property type="project" value="UniProtKB-KW"/>
</dbReference>
<dbReference type="InterPro" id="IPR025714">
    <property type="entry name" value="Methyltranfer_dom"/>
</dbReference>
<keyword evidence="2" id="KW-0808">Transferase</keyword>
<dbReference type="PANTHER" id="PTHR43861">
    <property type="entry name" value="TRANS-ACONITATE 2-METHYLTRANSFERASE-RELATED"/>
    <property type="match status" value="1"/>
</dbReference>
<dbReference type="SUPFAM" id="SSF53335">
    <property type="entry name" value="S-adenosyl-L-methionine-dependent methyltransferases"/>
    <property type="match status" value="1"/>
</dbReference>
<dbReference type="GO" id="GO:0008168">
    <property type="term" value="F:methyltransferase activity"/>
    <property type="evidence" value="ECO:0007669"/>
    <property type="project" value="UniProtKB-KW"/>
</dbReference>
<name>A0A1G2FAJ2_9BACT</name>
<keyword evidence="2" id="KW-0489">Methyltransferase</keyword>